<evidence type="ECO:0000313" key="3">
    <source>
        <dbReference type="Proteomes" id="UP001149090"/>
    </source>
</evidence>
<feature type="compositionally biased region" description="Polar residues" evidence="1">
    <location>
        <begin position="1"/>
        <end position="20"/>
    </location>
</feature>
<reference evidence="2" key="1">
    <citation type="submission" date="2022-10" db="EMBL/GenBank/DDBJ databases">
        <title>Novel sulphate-reducing endosymbionts in the free-living metamonad Anaeramoeba.</title>
        <authorList>
            <person name="Jerlstrom-Hultqvist J."/>
            <person name="Cepicka I."/>
            <person name="Gallot-Lavallee L."/>
            <person name="Salas-Leiva D."/>
            <person name="Curtis B.A."/>
            <person name="Zahonova K."/>
            <person name="Pipaliya S."/>
            <person name="Dacks J."/>
            <person name="Roger A.J."/>
        </authorList>
    </citation>
    <scope>NUCLEOTIDE SEQUENCE</scope>
    <source>
        <strain evidence="2">BMAN</strain>
    </source>
</reference>
<sequence>MNLPSKFNFNKLTPSSQNPVEKSLEISRLKNEINNKNGLGLFDDEKEKEKEKEKERRFFYLVGVSGFEFVIPPYNHNHK</sequence>
<accession>A0A9Q0LPJ7</accession>
<feature type="region of interest" description="Disordered" evidence="1">
    <location>
        <begin position="1"/>
        <end position="21"/>
    </location>
</feature>
<dbReference type="AlphaFoldDB" id="A0A9Q0LPJ7"/>
<proteinExistence type="predicted"/>
<dbReference type="EMBL" id="JAPDFW010000060">
    <property type="protein sequence ID" value="KAJ5076623.1"/>
    <property type="molecule type" value="Genomic_DNA"/>
</dbReference>
<dbReference type="Proteomes" id="UP001149090">
    <property type="component" value="Unassembled WGS sequence"/>
</dbReference>
<evidence type="ECO:0000313" key="2">
    <source>
        <dbReference type="EMBL" id="KAJ5076623.1"/>
    </source>
</evidence>
<evidence type="ECO:0000256" key="1">
    <source>
        <dbReference type="SAM" id="MobiDB-lite"/>
    </source>
</evidence>
<comment type="caution">
    <text evidence="2">The sequence shown here is derived from an EMBL/GenBank/DDBJ whole genome shotgun (WGS) entry which is preliminary data.</text>
</comment>
<keyword evidence="3" id="KW-1185">Reference proteome</keyword>
<protein>
    <submittedName>
        <fullName evidence="2">Uncharacterized protein</fullName>
    </submittedName>
</protein>
<gene>
    <name evidence="2" type="ORF">M0811_06203</name>
</gene>
<organism evidence="2 3">
    <name type="scientific">Anaeramoeba ignava</name>
    <name type="common">Anaerobic marine amoeba</name>
    <dbReference type="NCBI Taxonomy" id="1746090"/>
    <lineage>
        <taxon>Eukaryota</taxon>
        <taxon>Metamonada</taxon>
        <taxon>Anaeramoebidae</taxon>
        <taxon>Anaeramoeba</taxon>
    </lineage>
</organism>
<name>A0A9Q0LPJ7_ANAIG</name>